<protein>
    <recommendedName>
        <fullName evidence="2">DUF7918 domain-containing protein</fullName>
    </recommendedName>
</protein>
<evidence type="ECO:0000313" key="4">
    <source>
        <dbReference type="Proteomes" id="UP001362999"/>
    </source>
</evidence>
<dbReference type="PANTHER" id="PTHR36223">
    <property type="entry name" value="BETA-LACTAMASE-TYPE TRANSPEPTIDASE FOLD DOMAIN CONTAINING PROTEIN"/>
    <property type="match status" value="1"/>
</dbReference>
<reference evidence="3 4" key="1">
    <citation type="journal article" date="2024" name="J Genomics">
        <title>Draft genome sequencing and assembly of Favolaschia claudopus CIRM-BRFM 2984 isolated from oak limbs.</title>
        <authorList>
            <person name="Navarro D."/>
            <person name="Drula E."/>
            <person name="Chaduli D."/>
            <person name="Cazenave R."/>
            <person name="Ahrendt S."/>
            <person name="Wang J."/>
            <person name="Lipzen A."/>
            <person name="Daum C."/>
            <person name="Barry K."/>
            <person name="Grigoriev I.V."/>
            <person name="Favel A."/>
            <person name="Rosso M.N."/>
            <person name="Martin F."/>
        </authorList>
    </citation>
    <scope>NUCLEOTIDE SEQUENCE [LARGE SCALE GENOMIC DNA]</scope>
    <source>
        <strain evidence="3 4">CIRM-BRFM 2984</strain>
    </source>
</reference>
<comment type="caution">
    <text evidence="3">The sequence shown here is derived from an EMBL/GenBank/DDBJ whole genome shotgun (WGS) entry which is preliminary data.</text>
</comment>
<name>A0AAV9ZSA9_9AGAR</name>
<evidence type="ECO:0000259" key="2">
    <source>
        <dbReference type="Pfam" id="PF25534"/>
    </source>
</evidence>
<dbReference type="AlphaFoldDB" id="A0AAV9ZSA9"/>
<evidence type="ECO:0000256" key="1">
    <source>
        <dbReference type="SAM" id="Coils"/>
    </source>
</evidence>
<keyword evidence="4" id="KW-1185">Reference proteome</keyword>
<dbReference type="EMBL" id="JAWWNJ010000118">
    <property type="protein sequence ID" value="KAK6989023.1"/>
    <property type="molecule type" value="Genomic_DNA"/>
</dbReference>
<accession>A0AAV9ZSA9</accession>
<feature type="domain" description="DUF7918" evidence="2">
    <location>
        <begin position="7"/>
        <end position="223"/>
    </location>
</feature>
<dbReference type="PANTHER" id="PTHR36223:SF1">
    <property type="entry name" value="TRANSCRIPTION ELONGATION FACTOR EAF N-TERMINAL DOMAIN-CONTAINING PROTEIN"/>
    <property type="match status" value="1"/>
</dbReference>
<dbReference type="Proteomes" id="UP001362999">
    <property type="component" value="Unassembled WGS sequence"/>
</dbReference>
<feature type="coiled-coil region" evidence="1">
    <location>
        <begin position="237"/>
        <end position="264"/>
    </location>
</feature>
<sequence>MRINDLQAWITVDGVALAEYSISAGMHTATCWIPSESDKKFCVHLKNTRSSSRALVNGQLSVNGTVLISSDLDTSVSKSSRTTSTVIDSVPSGPFASRCLTFARQANTVDEDALLEANVSPELGSIKVEMRIIRITCSISSRRSARTSRKALGDKQRPYKPQVLHEKSKKAAMGHTVELGEDFATEGESGWSTEYDVVRSLGTFIFKYRPIDVLVATGIAPRDALPQIASKETGSDSGNAATEIARLEAQLRELKGKVARVKSESSEKTFGFAHDEIIDLT</sequence>
<dbReference type="InterPro" id="IPR057678">
    <property type="entry name" value="DUF7918"/>
</dbReference>
<evidence type="ECO:0000313" key="3">
    <source>
        <dbReference type="EMBL" id="KAK6989023.1"/>
    </source>
</evidence>
<gene>
    <name evidence="3" type="ORF">R3P38DRAFT_3439017</name>
</gene>
<keyword evidence="1" id="KW-0175">Coiled coil</keyword>
<organism evidence="3 4">
    <name type="scientific">Favolaschia claudopus</name>
    <dbReference type="NCBI Taxonomy" id="2862362"/>
    <lineage>
        <taxon>Eukaryota</taxon>
        <taxon>Fungi</taxon>
        <taxon>Dikarya</taxon>
        <taxon>Basidiomycota</taxon>
        <taxon>Agaricomycotina</taxon>
        <taxon>Agaricomycetes</taxon>
        <taxon>Agaricomycetidae</taxon>
        <taxon>Agaricales</taxon>
        <taxon>Marasmiineae</taxon>
        <taxon>Mycenaceae</taxon>
        <taxon>Favolaschia</taxon>
    </lineage>
</organism>
<proteinExistence type="predicted"/>
<dbReference type="Pfam" id="PF25534">
    <property type="entry name" value="DUF7918"/>
    <property type="match status" value="1"/>
</dbReference>